<accession>A0ABS5E2P6</accession>
<dbReference type="PANTHER" id="PTHR43190:SF3">
    <property type="entry name" value="N-ACETYL-D-GLUCOSAMINE KINASE"/>
    <property type="match status" value="1"/>
</dbReference>
<dbReference type="Gene3D" id="3.30.420.40">
    <property type="match status" value="2"/>
</dbReference>
<dbReference type="InterPro" id="IPR052519">
    <property type="entry name" value="Euk-type_GlcNAc_Kinase"/>
</dbReference>
<proteinExistence type="predicted"/>
<dbReference type="SUPFAM" id="SSF53067">
    <property type="entry name" value="Actin-like ATPase domain"/>
    <property type="match status" value="2"/>
</dbReference>
<dbReference type="Pfam" id="PF01869">
    <property type="entry name" value="BcrAD_BadFG"/>
    <property type="match status" value="1"/>
</dbReference>
<dbReference type="RefSeq" id="WP_210811333.1">
    <property type="nucleotide sequence ID" value="NZ_JAGQDG010000009.1"/>
</dbReference>
<sequence length="299" mass="30269">MSTTPPSSPLYLIGIDGGGTGTRARLALSDGRVLAQGEAGPSGLSQGVEQAWQHVQQAIAKAFAEAQLPLPSAADCAVGLGLAGAISPARAEAFLQTAPPYALLALESDGATTLRGAHAGQPGAVLAFGTGSVGEALLANGRKVSVGGWGFPSGDEGSGAWLGLRAAQVAQQALDGRRLAGALAQAVWQATGVGRQALLEWCSGAGQRAYASLAPLVFECAEVDPAANRLLQDAVSAVIQMAQALDATSQLPLVITGSIGKRLLPLLPHELLDRCVSPAGDSADGALQLVRERLAHRPS</sequence>
<dbReference type="CDD" id="cd24082">
    <property type="entry name" value="ASKHA_NBD_GspK-like"/>
    <property type="match status" value="1"/>
</dbReference>
<gene>
    <name evidence="2" type="ORF">KAK11_20355</name>
</gene>
<organism evidence="2 3">
    <name type="scientific">Ideonella paludis</name>
    <dbReference type="NCBI Taxonomy" id="1233411"/>
    <lineage>
        <taxon>Bacteria</taxon>
        <taxon>Pseudomonadati</taxon>
        <taxon>Pseudomonadota</taxon>
        <taxon>Betaproteobacteria</taxon>
        <taxon>Burkholderiales</taxon>
        <taxon>Sphaerotilaceae</taxon>
        <taxon>Ideonella</taxon>
    </lineage>
</organism>
<dbReference type="InterPro" id="IPR043129">
    <property type="entry name" value="ATPase_NBD"/>
</dbReference>
<reference evidence="2 3" key="1">
    <citation type="submission" date="2021-04" db="EMBL/GenBank/DDBJ databases">
        <title>The genome sequence of type strain Ideonella paludis KCTC 32238.</title>
        <authorList>
            <person name="Liu Y."/>
        </authorList>
    </citation>
    <scope>NUCLEOTIDE SEQUENCE [LARGE SCALE GENOMIC DNA]</scope>
    <source>
        <strain evidence="2 3">KCTC 32238</strain>
    </source>
</reference>
<dbReference type="Proteomes" id="UP000672097">
    <property type="component" value="Unassembled WGS sequence"/>
</dbReference>
<dbReference type="InterPro" id="IPR002731">
    <property type="entry name" value="ATPase_BadF"/>
</dbReference>
<evidence type="ECO:0000313" key="3">
    <source>
        <dbReference type="Proteomes" id="UP000672097"/>
    </source>
</evidence>
<protein>
    <submittedName>
        <fullName evidence="2">ATPase</fullName>
    </submittedName>
</protein>
<keyword evidence="3" id="KW-1185">Reference proteome</keyword>
<name>A0ABS5E2P6_9BURK</name>
<comment type="caution">
    <text evidence="2">The sequence shown here is derived from an EMBL/GenBank/DDBJ whole genome shotgun (WGS) entry which is preliminary data.</text>
</comment>
<dbReference type="PANTHER" id="PTHR43190">
    <property type="entry name" value="N-ACETYL-D-GLUCOSAMINE KINASE"/>
    <property type="match status" value="1"/>
</dbReference>
<feature type="domain" description="ATPase BadF/BadG/BcrA/BcrD type" evidence="1">
    <location>
        <begin position="13"/>
        <end position="259"/>
    </location>
</feature>
<evidence type="ECO:0000259" key="1">
    <source>
        <dbReference type="Pfam" id="PF01869"/>
    </source>
</evidence>
<evidence type="ECO:0000313" key="2">
    <source>
        <dbReference type="EMBL" id="MBQ0937688.1"/>
    </source>
</evidence>
<dbReference type="EMBL" id="JAGQDG010000009">
    <property type="protein sequence ID" value="MBQ0937688.1"/>
    <property type="molecule type" value="Genomic_DNA"/>
</dbReference>